<gene>
    <name evidence="5" type="ORF">ATEG_09286</name>
</gene>
<dbReference type="CDD" id="cd02440">
    <property type="entry name" value="AdoMet_MTases"/>
    <property type="match status" value="1"/>
</dbReference>
<dbReference type="SUPFAM" id="SSF53335">
    <property type="entry name" value="S-adenosyl-L-methionine-dependent methyltransferases"/>
    <property type="match status" value="1"/>
</dbReference>
<dbReference type="OrthoDB" id="506498at2759"/>
<evidence type="ECO:0000256" key="4">
    <source>
        <dbReference type="ARBA" id="ARBA00023098"/>
    </source>
</evidence>
<dbReference type="Gene3D" id="3.40.50.150">
    <property type="entry name" value="Vaccinia Virus protein VP39"/>
    <property type="match status" value="1"/>
</dbReference>
<dbReference type="RefSeq" id="XP_001217908.1">
    <property type="nucleotide sequence ID" value="XM_001217907.1"/>
</dbReference>
<proteinExistence type="predicted"/>
<dbReference type="EMBL" id="CH476607">
    <property type="protein sequence ID" value="EAU30423.1"/>
    <property type="molecule type" value="Genomic_DNA"/>
</dbReference>
<dbReference type="AlphaFoldDB" id="Q0CAJ8"/>
<evidence type="ECO:0000256" key="1">
    <source>
        <dbReference type="ARBA" id="ARBA00022603"/>
    </source>
</evidence>
<dbReference type="VEuPathDB" id="FungiDB:ATEG_09286"/>
<evidence type="ECO:0000256" key="3">
    <source>
        <dbReference type="ARBA" id="ARBA00022691"/>
    </source>
</evidence>
<dbReference type="Pfam" id="PF02353">
    <property type="entry name" value="CMAS"/>
    <property type="match status" value="1"/>
</dbReference>
<dbReference type="GO" id="GO:0008168">
    <property type="term" value="F:methyltransferase activity"/>
    <property type="evidence" value="ECO:0007669"/>
    <property type="project" value="UniProtKB-KW"/>
</dbReference>
<dbReference type="GeneID" id="4354049"/>
<dbReference type="HOGENOM" id="CLU_026434_6_2_1"/>
<keyword evidence="4" id="KW-0443">Lipid metabolism</keyword>
<dbReference type="GO" id="GO:0006629">
    <property type="term" value="P:lipid metabolic process"/>
    <property type="evidence" value="ECO:0007669"/>
    <property type="project" value="UniProtKB-KW"/>
</dbReference>
<dbReference type="Proteomes" id="UP000007963">
    <property type="component" value="Unassembled WGS sequence"/>
</dbReference>
<protein>
    <submittedName>
        <fullName evidence="5">Uncharacterized protein</fullName>
    </submittedName>
</protein>
<name>Q0CAJ8_ASPTN</name>
<keyword evidence="1" id="KW-0489">Methyltransferase</keyword>
<dbReference type="InterPro" id="IPR050723">
    <property type="entry name" value="CFA/CMAS"/>
</dbReference>
<evidence type="ECO:0000313" key="5">
    <source>
        <dbReference type="EMBL" id="EAU30423.1"/>
    </source>
</evidence>
<dbReference type="OMA" id="WKPGELG"/>
<dbReference type="PANTHER" id="PTHR43667">
    <property type="entry name" value="CYCLOPROPANE-FATTY-ACYL-PHOSPHOLIPID SYNTHASE"/>
    <property type="match status" value="1"/>
</dbReference>
<organism evidence="5 6">
    <name type="scientific">Aspergillus terreus (strain NIH 2624 / FGSC A1156)</name>
    <dbReference type="NCBI Taxonomy" id="341663"/>
    <lineage>
        <taxon>Eukaryota</taxon>
        <taxon>Fungi</taxon>
        <taxon>Dikarya</taxon>
        <taxon>Ascomycota</taxon>
        <taxon>Pezizomycotina</taxon>
        <taxon>Eurotiomycetes</taxon>
        <taxon>Eurotiomycetidae</taxon>
        <taxon>Eurotiales</taxon>
        <taxon>Aspergillaceae</taxon>
        <taxon>Aspergillus</taxon>
        <taxon>Aspergillus subgen. Circumdati</taxon>
    </lineage>
</organism>
<evidence type="ECO:0000313" key="6">
    <source>
        <dbReference type="Proteomes" id="UP000007963"/>
    </source>
</evidence>
<keyword evidence="3" id="KW-0949">S-adenosyl-L-methionine</keyword>
<dbReference type="GO" id="GO:0032259">
    <property type="term" value="P:methylation"/>
    <property type="evidence" value="ECO:0007669"/>
    <property type="project" value="UniProtKB-KW"/>
</dbReference>
<accession>Q0CAJ8</accession>
<dbReference type="PANTHER" id="PTHR43667:SF1">
    <property type="entry name" value="CYCLOPROPANE-FATTY-ACYL-PHOSPHOLIPID SYNTHASE"/>
    <property type="match status" value="1"/>
</dbReference>
<keyword evidence="2" id="KW-0808">Transferase</keyword>
<dbReference type="STRING" id="341663.Q0CAJ8"/>
<sequence>MALQTSRSSLPHTGLAALLASLDTPGEIQLPGGTVVATGTGDPRYRVIFRTARALRTPMTELGVGRSYISGEIEVEGDIGALFDARERLRNQIPLRQKVRFVYDFLRSTTQMNAKAIDDHYSYGDDFFLTFMDTRYRLYSHGIFASPDDTLEDASGRKLEAMFIALVLKPGMRLLDIGGGWGGVTQYCGARGVHVTTLTIAPDSARYIQRLIAEKDLPGEVFLQDFLVHQPTALYNHAVIYGVIEHIPNYARFAHRVWDVLEPGGRLYLDGSAAVEKFTASAFTRKYIWPGAHAFMTVQDVMAELLFHGFEIVEVKRETRDYELTMLEWARRLERASDQIIARWGAETYRVFRLRLNELEDTRLVLV</sequence>
<dbReference type="InterPro" id="IPR029063">
    <property type="entry name" value="SAM-dependent_MTases_sf"/>
</dbReference>
<evidence type="ECO:0000256" key="2">
    <source>
        <dbReference type="ARBA" id="ARBA00022679"/>
    </source>
</evidence>
<reference evidence="6" key="1">
    <citation type="submission" date="2005-09" db="EMBL/GenBank/DDBJ databases">
        <title>Annotation of the Aspergillus terreus NIH2624 genome.</title>
        <authorList>
            <person name="Birren B.W."/>
            <person name="Lander E.S."/>
            <person name="Galagan J.E."/>
            <person name="Nusbaum C."/>
            <person name="Devon K."/>
            <person name="Henn M."/>
            <person name="Ma L.-J."/>
            <person name="Jaffe D.B."/>
            <person name="Butler J."/>
            <person name="Alvarez P."/>
            <person name="Gnerre S."/>
            <person name="Grabherr M."/>
            <person name="Kleber M."/>
            <person name="Mauceli E.W."/>
            <person name="Brockman W."/>
            <person name="Rounsley S."/>
            <person name="Young S.K."/>
            <person name="LaButti K."/>
            <person name="Pushparaj V."/>
            <person name="DeCaprio D."/>
            <person name="Crawford M."/>
            <person name="Koehrsen M."/>
            <person name="Engels R."/>
            <person name="Montgomery P."/>
            <person name="Pearson M."/>
            <person name="Howarth C."/>
            <person name="Larson L."/>
            <person name="Luoma S."/>
            <person name="White J."/>
            <person name="Alvarado L."/>
            <person name="Kodira C.D."/>
            <person name="Zeng Q."/>
            <person name="Oleary S."/>
            <person name="Yandava C."/>
            <person name="Denning D.W."/>
            <person name="Nierman W.C."/>
            <person name="Milne T."/>
            <person name="Madden K."/>
        </authorList>
    </citation>
    <scope>NUCLEOTIDE SEQUENCE [LARGE SCALE GENOMIC DNA]</scope>
    <source>
        <strain evidence="6">NIH 2624 / FGSC A1156</strain>
    </source>
</reference>